<evidence type="ECO:0000313" key="2">
    <source>
        <dbReference type="EMBL" id="KAG6764815.1"/>
    </source>
</evidence>
<gene>
    <name evidence="2" type="ORF">POTOM_032302</name>
</gene>
<keyword evidence="1" id="KW-1133">Transmembrane helix</keyword>
<feature type="transmembrane region" description="Helical" evidence="1">
    <location>
        <begin position="54"/>
        <end position="70"/>
    </location>
</feature>
<proteinExistence type="predicted"/>
<keyword evidence="1" id="KW-0472">Membrane</keyword>
<evidence type="ECO:0000313" key="3">
    <source>
        <dbReference type="Proteomes" id="UP000886885"/>
    </source>
</evidence>
<comment type="caution">
    <text evidence="2">The sequence shown here is derived from an EMBL/GenBank/DDBJ whole genome shotgun (WGS) entry which is preliminary data.</text>
</comment>
<dbReference type="EMBL" id="JAAWWB010000016">
    <property type="protein sequence ID" value="KAG6764815.1"/>
    <property type="molecule type" value="Genomic_DNA"/>
</dbReference>
<reference evidence="2" key="1">
    <citation type="journal article" date="2020" name="bioRxiv">
        <title>Hybrid origin of Populus tomentosa Carr. identified through genome sequencing and phylogenomic analysis.</title>
        <authorList>
            <person name="An X."/>
            <person name="Gao K."/>
            <person name="Chen Z."/>
            <person name="Li J."/>
            <person name="Yang X."/>
            <person name="Yang X."/>
            <person name="Zhou J."/>
            <person name="Guo T."/>
            <person name="Zhao T."/>
            <person name="Huang S."/>
            <person name="Miao D."/>
            <person name="Khan W.U."/>
            <person name="Rao P."/>
            <person name="Ye M."/>
            <person name="Lei B."/>
            <person name="Liao W."/>
            <person name="Wang J."/>
            <person name="Ji L."/>
            <person name="Li Y."/>
            <person name="Guo B."/>
            <person name="Mustafa N.S."/>
            <person name="Li S."/>
            <person name="Yun Q."/>
            <person name="Keller S.R."/>
            <person name="Mao J."/>
            <person name="Zhang R."/>
            <person name="Strauss S.H."/>
        </authorList>
    </citation>
    <scope>NUCLEOTIDE SEQUENCE</scope>
    <source>
        <strain evidence="2">GM15</strain>
        <tissue evidence="2">Leaf</tissue>
    </source>
</reference>
<keyword evidence="3" id="KW-1185">Reference proteome</keyword>
<protein>
    <recommendedName>
        <fullName evidence="4">F-box associated domain-containing protein</fullName>
    </recommendedName>
</protein>
<evidence type="ECO:0000256" key="1">
    <source>
        <dbReference type="SAM" id="Phobius"/>
    </source>
</evidence>
<evidence type="ECO:0008006" key="4">
    <source>
        <dbReference type="Google" id="ProtNLM"/>
    </source>
</evidence>
<sequence length="245" mass="27986">MEEEIKECSKSETIAKRKKCIIVCDTKSTQTLPSQNVSLFTLYVECYDHSADDHRLVTIFFVVFVVVYSLRTNTWKRVQDFPYSRLARDPGTLLNGAIHGSVSQRKDSSESLLIGAFEFRSVSPPLSVKNFHAVQVFGGCLCILPGTVLSMHNDFRVMKEYGKRESWTKIVISISYLHMKPLGFLKNREALFEIDGKLVLFNPREEVYRNLAIHGIPDRIEYQVETCVESLVSPNLKAMTIRRDA</sequence>
<dbReference type="OrthoDB" id="591557at2759"/>
<name>A0A8X7ZK49_POPTO</name>
<dbReference type="Proteomes" id="UP000886885">
    <property type="component" value="Chromosome 8D"/>
</dbReference>
<dbReference type="AlphaFoldDB" id="A0A8X7ZK49"/>
<organism evidence="2 3">
    <name type="scientific">Populus tomentosa</name>
    <name type="common">Chinese white poplar</name>
    <dbReference type="NCBI Taxonomy" id="118781"/>
    <lineage>
        <taxon>Eukaryota</taxon>
        <taxon>Viridiplantae</taxon>
        <taxon>Streptophyta</taxon>
        <taxon>Embryophyta</taxon>
        <taxon>Tracheophyta</taxon>
        <taxon>Spermatophyta</taxon>
        <taxon>Magnoliopsida</taxon>
        <taxon>eudicotyledons</taxon>
        <taxon>Gunneridae</taxon>
        <taxon>Pentapetalae</taxon>
        <taxon>rosids</taxon>
        <taxon>fabids</taxon>
        <taxon>Malpighiales</taxon>
        <taxon>Salicaceae</taxon>
        <taxon>Saliceae</taxon>
        <taxon>Populus</taxon>
    </lineage>
</organism>
<keyword evidence="1" id="KW-0812">Transmembrane</keyword>
<accession>A0A8X7ZK49</accession>